<dbReference type="AlphaFoldDB" id="A0A918Q2M9"/>
<protein>
    <submittedName>
        <fullName evidence="1">Uncharacterized protein</fullName>
    </submittedName>
</protein>
<name>A0A918Q2M9_9CAUL</name>
<dbReference type="Proteomes" id="UP000662572">
    <property type="component" value="Unassembled WGS sequence"/>
</dbReference>
<proteinExistence type="predicted"/>
<reference evidence="1" key="1">
    <citation type="journal article" date="2014" name="Int. J. Syst. Evol. Microbiol.">
        <title>Complete genome sequence of Corynebacterium casei LMG S-19264T (=DSM 44701T), isolated from a smear-ripened cheese.</title>
        <authorList>
            <consortium name="US DOE Joint Genome Institute (JGI-PGF)"/>
            <person name="Walter F."/>
            <person name="Albersmeier A."/>
            <person name="Kalinowski J."/>
            <person name="Ruckert C."/>
        </authorList>
    </citation>
    <scope>NUCLEOTIDE SEQUENCE</scope>
    <source>
        <strain evidence="1">KCTC 32296</strain>
    </source>
</reference>
<accession>A0A918Q2M9</accession>
<evidence type="ECO:0000313" key="1">
    <source>
        <dbReference type="EMBL" id="GGZ29628.1"/>
    </source>
</evidence>
<sequence length="60" mass="6307">MTVARNGSCACAGITAHDRDAITLAKAIRLRIIKGLWGVEFRIIWASLGSGVSPVGQANL</sequence>
<evidence type="ECO:0000313" key="2">
    <source>
        <dbReference type="Proteomes" id="UP000662572"/>
    </source>
</evidence>
<reference evidence="1" key="2">
    <citation type="submission" date="2020-09" db="EMBL/GenBank/DDBJ databases">
        <authorList>
            <person name="Sun Q."/>
            <person name="Kim S."/>
        </authorList>
    </citation>
    <scope>NUCLEOTIDE SEQUENCE</scope>
    <source>
        <strain evidence="1">KCTC 32296</strain>
    </source>
</reference>
<keyword evidence="2" id="KW-1185">Reference proteome</keyword>
<gene>
    <name evidence="1" type="ORF">GCM10011273_14600</name>
</gene>
<comment type="caution">
    <text evidence="1">The sequence shown here is derived from an EMBL/GenBank/DDBJ whole genome shotgun (WGS) entry which is preliminary data.</text>
</comment>
<dbReference type="EMBL" id="BMZB01000001">
    <property type="protein sequence ID" value="GGZ29628.1"/>
    <property type="molecule type" value="Genomic_DNA"/>
</dbReference>
<organism evidence="1 2">
    <name type="scientific">Asticcacaulis endophyticus</name>
    <dbReference type="NCBI Taxonomy" id="1395890"/>
    <lineage>
        <taxon>Bacteria</taxon>
        <taxon>Pseudomonadati</taxon>
        <taxon>Pseudomonadota</taxon>
        <taxon>Alphaproteobacteria</taxon>
        <taxon>Caulobacterales</taxon>
        <taxon>Caulobacteraceae</taxon>
        <taxon>Asticcacaulis</taxon>
    </lineage>
</organism>